<sequence>MDMKPCLVGLLAVLGLLVDRSRGWLLPDSVKESLGFDTSFSANSLFLSYQLIPFQRRRFLHWMLPRPLLYSKPSSGDARTRPPLLSHTRYPNDSVFKAGQAVEQGYQYNYIRRRARPSREAPNVKFVIIVSRSLLLQNTRLVLVSRG</sequence>
<evidence type="ECO:0000256" key="1">
    <source>
        <dbReference type="SAM" id="SignalP"/>
    </source>
</evidence>
<keyword evidence="3" id="KW-1185">Reference proteome</keyword>
<reference evidence="2 3" key="1">
    <citation type="submission" date="2014-04" db="EMBL/GenBank/DDBJ databases">
        <authorList>
            <consortium name="DOE Joint Genome Institute"/>
            <person name="Kuo A."/>
            <person name="Kohler A."/>
            <person name="Nagy L.G."/>
            <person name="Floudas D."/>
            <person name="Copeland A."/>
            <person name="Barry K.W."/>
            <person name="Cichocki N."/>
            <person name="Veneault-Fourrey C."/>
            <person name="LaButti K."/>
            <person name="Lindquist E.A."/>
            <person name="Lipzen A."/>
            <person name="Lundell T."/>
            <person name="Morin E."/>
            <person name="Murat C."/>
            <person name="Sun H."/>
            <person name="Tunlid A."/>
            <person name="Henrissat B."/>
            <person name="Grigoriev I.V."/>
            <person name="Hibbett D.S."/>
            <person name="Martin F."/>
            <person name="Nordberg H.P."/>
            <person name="Cantor M.N."/>
            <person name="Hua S.X."/>
        </authorList>
    </citation>
    <scope>NUCLEOTIDE SEQUENCE [LARGE SCALE GENOMIC DNA]</scope>
    <source>
        <strain evidence="2 3">LaAM-08-1</strain>
    </source>
</reference>
<feature type="signal peptide" evidence="1">
    <location>
        <begin position="1"/>
        <end position="23"/>
    </location>
</feature>
<evidence type="ECO:0000313" key="3">
    <source>
        <dbReference type="Proteomes" id="UP000054477"/>
    </source>
</evidence>
<feature type="chain" id="PRO_5002206010" evidence="1">
    <location>
        <begin position="24"/>
        <end position="147"/>
    </location>
</feature>
<dbReference type="AlphaFoldDB" id="A0A0C9WLH4"/>
<gene>
    <name evidence="2" type="ORF">K443DRAFT_686864</name>
</gene>
<evidence type="ECO:0000313" key="2">
    <source>
        <dbReference type="EMBL" id="KIJ90295.1"/>
    </source>
</evidence>
<keyword evidence="1" id="KW-0732">Signal</keyword>
<dbReference type="Proteomes" id="UP000054477">
    <property type="component" value="Unassembled WGS sequence"/>
</dbReference>
<accession>A0A0C9WLH4</accession>
<protein>
    <submittedName>
        <fullName evidence="2">Unplaced genomic scaffold K443scaffold_687, whole genome shotgun sequence</fullName>
    </submittedName>
</protein>
<name>A0A0C9WLH4_9AGAR</name>
<organism evidence="2 3">
    <name type="scientific">Laccaria amethystina LaAM-08-1</name>
    <dbReference type="NCBI Taxonomy" id="1095629"/>
    <lineage>
        <taxon>Eukaryota</taxon>
        <taxon>Fungi</taxon>
        <taxon>Dikarya</taxon>
        <taxon>Basidiomycota</taxon>
        <taxon>Agaricomycotina</taxon>
        <taxon>Agaricomycetes</taxon>
        <taxon>Agaricomycetidae</taxon>
        <taxon>Agaricales</taxon>
        <taxon>Agaricineae</taxon>
        <taxon>Hydnangiaceae</taxon>
        <taxon>Laccaria</taxon>
    </lineage>
</organism>
<dbReference type="EMBL" id="KN839222">
    <property type="protein sequence ID" value="KIJ90295.1"/>
    <property type="molecule type" value="Genomic_DNA"/>
</dbReference>
<reference evidence="3" key="2">
    <citation type="submission" date="2015-01" db="EMBL/GenBank/DDBJ databases">
        <title>Evolutionary Origins and Diversification of the Mycorrhizal Mutualists.</title>
        <authorList>
            <consortium name="DOE Joint Genome Institute"/>
            <consortium name="Mycorrhizal Genomics Consortium"/>
            <person name="Kohler A."/>
            <person name="Kuo A."/>
            <person name="Nagy L.G."/>
            <person name="Floudas D."/>
            <person name="Copeland A."/>
            <person name="Barry K.W."/>
            <person name="Cichocki N."/>
            <person name="Veneault-Fourrey C."/>
            <person name="LaButti K."/>
            <person name="Lindquist E.A."/>
            <person name="Lipzen A."/>
            <person name="Lundell T."/>
            <person name="Morin E."/>
            <person name="Murat C."/>
            <person name="Riley R."/>
            <person name="Ohm R."/>
            <person name="Sun H."/>
            <person name="Tunlid A."/>
            <person name="Henrissat B."/>
            <person name="Grigoriev I.V."/>
            <person name="Hibbett D.S."/>
            <person name="Martin F."/>
        </authorList>
    </citation>
    <scope>NUCLEOTIDE SEQUENCE [LARGE SCALE GENOMIC DNA]</scope>
    <source>
        <strain evidence="3">LaAM-08-1</strain>
    </source>
</reference>
<proteinExistence type="predicted"/>
<dbReference type="HOGENOM" id="CLU_1768404_0_0_1"/>